<name>A0A538UAL1_UNCEI</name>
<comment type="similarity">
    <text evidence="1">Belongs to the short-chain dehydrogenases/reductases (SDR) family.</text>
</comment>
<organism evidence="2 3">
    <name type="scientific">Eiseniibacteriota bacterium</name>
    <dbReference type="NCBI Taxonomy" id="2212470"/>
    <lineage>
        <taxon>Bacteria</taxon>
        <taxon>Candidatus Eiseniibacteriota</taxon>
    </lineage>
</organism>
<dbReference type="PRINTS" id="PR00081">
    <property type="entry name" value="GDHRDH"/>
</dbReference>
<dbReference type="PANTHER" id="PTHR42879">
    <property type="entry name" value="3-OXOACYL-(ACYL-CARRIER-PROTEIN) REDUCTASE"/>
    <property type="match status" value="1"/>
</dbReference>
<dbReference type="Pfam" id="PF13561">
    <property type="entry name" value="adh_short_C2"/>
    <property type="match status" value="1"/>
</dbReference>
<evidence type="ECO:0000313" key="3">
    <source>
        <dbReference type="Proteomes" id="UP000319836"/>
    </source>
</evidence>
<dbReference type="InterPro" id="IPR036291">
    <property type="entry name" value="NAD(P)-bd_dom_sf"/>
</dbReference>
<dbReference type="AlphaFoldDB" id="A0A538UAL1"/>
<dbReference type="FunFam" id="3.40.50.720:FF:000084">
    <property type="entry name" value="Short-chain dehydrogenase reductase"/>
    <property type="match status" value="1"/>
</dbReference>
<dbReference type="PRINTS" id="PR00080">
    <property type="entry name" value="SDRFAMILY"/>
</dbReference>
<dbReference type="InterPro" id="IPR050259">
    <property type="entry name" value="SDR"/>
</dbReference>
<dbReference type="PANTHER" id="PTHR42879:SF6">
    <property type="entry name" value="NADPH-DEPENDENT REDUCTASE BACG"/>
    <property type="match status" value="1"/>
</dbReference>
<sequence>MDLGLEGRVALVAAASRGLGRAIAEALAAEGVSLTICARGAPALERARAEIAAATGAEVHAVVADVSQTEGVAQVARAAHERFGRVDVLVANAGGPPAGLFETHDWEAWQRAVDLTLRSAVELTRAVLPGMRARRWGRVLHVTSLTVKQPIDGLMLSTSIRAAVTGFARTLANEVAAEGVTVNTIVPGFMNTERVVELNHATAAREGLPAEAVERRTLQQIPVRRIGEPRELAALAAFLASDRAGYITGQSIAVDGGWIRGLM</sequence>
<evidence type="ECO:0000256" key="1">
    <source>
        <dbReference type="ARBA" id="ARBA00006484"/>
    </source>
</evidence>
<dbReference type="InterPro" id="IPR002347">
    <property type="entry name" value="SDR_fam"/>
</dbReference>
<dbReference type="SUPFAM" id="SSF51735">
    <property type="entry name" value="NAD(P)-binding Rossmann-fold domains"/>
    <property type="match status" value="1"/>
</dbReference>
<dbReference type="Gene3D" id="3.40.50.720">
    <property type="entry name" value="NAD(P)-binding Rossmann-like Domain"/>
    <property type="match status" value="1"/>
</dbReference>
<dbReference type="EMBL" id="VBPA01000034">
    <property type="protein sequence ID" value="TMQ72887.1"/>
    <property type="molecule type" value="Genomic_DNA"/>
</dbReference>
<accession>A0A538UAL1</accession>
<gene>
    <name evidence="2" type="ORF">E6K80_01675</name>
</gene>
<comment type="caution">
    <text evidence="2">The sequence shown here is derived from an EMBL/GenBank/DDBJ whole genome shotgun (WGS) entry which is preliminary data.</text>
</comment>
<evidence type="ECO:0000313" key="2">
    <source>
        <dbReference type="EMBL" id="TMQ72887.1"/>
    </source>
</evidence>
<dbReference type="Proteomes" id="UP000319836">
    <property type="component" value="Unassembled WGS sequence"/>
</dbReference>
<reference evidence="2 3" key="1">
    <citation type="journal article" date="2019" name="Nat. Microbiol.">
        <title>Mediterranean grassland soil C-N compound turnover is dependent on rainfall and depth, and is mediated by genomically divergent microorganisms.</title>
        <authorList>
            <person name="Diamond S."/>
            <person name="Andeer P.F."/>
            <person name="Li Z."/>
            <person name="Crits-Christoph A."/>
            <person name="Burstein D."/>
            <person name="Anantharaman K."/>
            <person name="Lane K.R."/>
            <person name="Thomas B.C."/>
            <person name="Pan C."/>
            <person name="Northen T.R."/>
            <person name="Banfield J.F."/>
        </authorList>
    </citation>
    <scope>NUCLEOTIDE SEQUENCE [LARGE SCALE GENOMIC DNA]</scope>
    <source>
        <strain evidence="2">WS_10</strain>
    </source>
</reference>
<protein>
    <submittedName>
        <fullName evidence="2">SDR family oxidoreductase</fullName>
    </submittedName>
</protein>
<proteinExistence type="inferred from homology"/>